<gene>
    <name evidence="1" type="ORF">F511_35362</name>
</gene>
<dbReference type="EMBL" id="KV014472">
    <property type="protein sequence ID" value="KZV22070.1"/>
    <property type="molecule type" value="Genomic_DNA"/>
</dbReference>
<proteinExistence type="predicted"/>
<reference evidence="1 2" key="1">
    <citation type="journal article" date="2015" name="Proc. Natl. Acad. Sci. U.S.A.">
        <title>The resurrection genome of Boea hygrometrica: A blueprint for survival of dehydration.</title>
        <authorList>
            <person name="Xiao L."/>
            <person name="Yang G."/>
            <person name="Zhang L."/>
            <person name="Yang X."/>
            <person name="Zhao S."/>
            <person name="Ji Z."/>
            <person name="Zhou Q."/>
            <person name="Hu M."/>
            <person name="Wang Y."/>
            <person name="Chen M."/>
            <person name="Xu Y."/>
            <person name="Jin H."/>
            <person name="Xiao X."/>
            <person name="Hu G."/>
            <person name="Bao F."/>
            <person name="Hu Y."/>
            <person name="Wan P."/>
            <person name="Li L."/>
            <person name="Deng X."/>
            <person name="Kuang T."/>
            <person name="Xiang C."/>
            <person name="Zhu J.K."/>
            <person name="Oliver M.J."/>
            <person name="He Y."/>
        </authorList>
    </citation>
    <scope>NUCLEOTIDE SEQUENCE [LARGE SCALE GENOMIC DNA]</scope>
    <source>
        <strain evidence="2">cv. XS01</strain>
    </source>
</reference>
<evidence type="ECO:0000313" key="1">
    <source>
        <dbReference type="EMBL" id="KZV22070.1"/>
    </source>
</evidence>
<sequence length="163" mass="17901">MLKVFKALESSGLRGFLGCSTAIYEVDLLEFFDNAKVESDTVVKHCWGNQGAITEEIFTDVFQLPTEELIIVTELPERMEDAQSESSQTSSKSSAAAEVIFVEFQPVQQFQGIEESLKAPLFYPDSCSAKRPGAQPQSRAVALSRASDCFQIRVRSAHDVSGA</sequence>
<dbReference type="Proteomes" id="UP000250235">
    <property type="component" value="Unassembled WGS sequence"/>
</dbReference>
<protein>
    <submittedName>
        <fullName evidence="1">Uncharacterized protein</fullName>
    </submittedName>
</protein>
<dbReference type="AlphaFoldDB" id="A0A2Z7ALR4"/>
<organism evidence="1 2">
    <name type="scientific">Dorcoceras hygrometricum</name>
    <dbReference type="NCBI Taxonomy" id="472368"/>
    <lineage>
        <taxon>Eukaryota</taxon>
        <taxon>Viridiplantae</taxon>
        <taxon>Streptophyta</taxon>
        <taxon>Embryophyta</taxon>
        <taxon>Tracheophyta</taxon>
        <taxon>Spermatophyta</taxon>
        <taxon>Magnoliopsida</taxon>
        <taxon>eudicotyledons</taxon>
        <taxon>Gunneridae</taxon>
        <taxon>Pentapetalae</taxon>
        <taxon>asterids</taxon>
        <taxon>lamiids</taxon>
        <taxon>Lamiales</taxon>
        <taxon>Gesneriaceae</taxon>
        <taxon>Didymocarpoideae</taxon>
        <taxon>Trichosporeae</taxon>
        <taxon>Loxocarpinae</taxon>
        <taxon>Dorcoceras</taxon>
    </lineage>
</organism>
<keyword evidence="2" id="KW-1185">Reference proteome</keyword>
<accession>A0A2Z7ALR4</accession>
<evidence type="ECO:0000313" key="2">
    <source>
        <dbReference type="Proteomes" id="UP000250235"/>
    </source>
</evidence>
<name>A0A2Z7ALR4_9LAMI</name>